<gene>
    <name evidence="3" type="ORF">JOF53_001504</name>
</gene>
<keyword evidence="2" id="KW-0812">Transmembrane</keyword>
<protein>
    <recommendedName>
        <fullName evidence="5">DUF5666 domain-containing protein</fullName>
    </recommendedName>
</protein>
<feature type="region of interest" description="Disordered" evidence="1">
    <location>
        <begin position="62"/>
        <end position="102"/>
    </location>
</feature>
<dbReference type="Proteomes" id="UP001519363">
    <property type="component" value="Unassembled WGS sequence"/>
</dbReference>
<evidence type="ECO:0000256" key="2">
    <source>
        <dbReference type="SAM" id="Phobius"/>
    </source>
</evidence>
<evidence type="ECO:0000313" key="3">
    <source>
        <dbReference type="EMBL" id="MBP2472632.1"/>
    </source>
</evidence>
<keyword evidence="4" id="KW-1185">Reference proteome</keyword>
<keyword evidence="2" id="KW-0472">Membrane</keyword>
<proteinExistence type="predicted"/>
<keyword evidence="2" id="KW-1133">Transmembrane helix</keyword>
<organism evidence="3 4">
    <name type="scientific">Crossiella equi</name>
    <dbReference type="NCBI Taxonomy" id="130796"/>
    <lineage>
        <taxon>Bacteria</taxon>
        <taxon>Bacillati</taxon>
        <taxon>Actinomycetota</taxon>
        <taxon>Actinomycetes</taxon>
        <taxon>Pseudonocardiales</taxon>
        <taxon>Pseudonocardiaceae</taxon>
        <taxon>Crossiella</taxon>
    </lineage>
</organism>
<sequence length="172" mass="16657">MTTPDPEQVLATPVDEKDLGAQLTEAGKGPSRLTLGLAAAALAAVAFAGGLWASAAFGGDTAVAGPGARGGGAGGFGGGARPSGAPQAPGGGGGARGGTVGTVDRVEGDTLYLKTANGTEVRVKISADTPVNLTEPGKVADLKPGDSVSVQGERAQDGSVTARQLTEQAPPR</sequence>
<reference evidence="3 4" key="1">
    <citation type="submission" date="2021-03" db="EMBL/GenBank/DDBJ databases">
        <title>Sequencing the genomes of 1000 actinobacteria strains.</title>
        <authorList>
            <person name="Klenk H.-P."/>
        </authorList>
    </citation>
    <scope>NUCLEOTIDE SEQUENCE [LARGE SCALE GENOMIC DNA]</scope>
    <source>
        <strain evidence="3 4">DSM 44580</strain>
    </source>
</reference>
<name>A0ABS5A8L6_9PSEU</name>
<feature type="compositionally biased region" description="Gly residues" evidence="1">
    <location>
        <begin position="67"/>
        <end position="81"/>
    </location>
</feature>
<feature type="compositionally biased region" description="Gly residues" evidence="1">
    <location>
        <begin position="89"/>
        <end position="100"/>
    </location>
</feature>
<dbReference type="EMBL" id="JAGIOO010000001">
    <property type="protein sequence ID" value="MBP2472632.1"/>
    <property type="molecule type" value="Genomic_DNA"/>
</dbReference>
<evidence type="ECO:0000256" key="1">
    <source>
        <dbReference type="SAM" id="MobiDB-lite"/>
    </source>
</evidence>
<accession>A0ABS5A8L6</accession>
<evidence type="ECO:0008006" key="5">
    <source>
        <dbReference type="Google" id="ProtNLM"/>
    </source>
</evidence>
<dbReference type="RefSeq" id="WP_086784844.1">
    <property type="nucleotide sequence ID" value="NZ_JAGIOO010000001.1"/>
</dbReference>
<feature type="transmembrane region" description="Helical" evidence="2">
    <location>
        <begin position="33"/>
        <end position="53"/>
    </location>
</feature>
<feature type="region of interest" description="Disordered" evidence="1">
    <location>
        <begin position="132"/>
        <end position="172"/>
    </location>
</feature>
<evidence type="ECO:0000313" key="4">
    <source>
        <dbReference type="Proteomes" id="UP001519363"/>
    </source>
</evidence>
<feature type="compositionally biased region" description="Polar residues" evidence="1">
    <location>
        <begin position="158"/>
        <end position="172"/>
    </location>
</feature>
<comment type="caution">
    <text evidence="3">The sequence shown here is derived from an EMBL/GenBank/DDBJ whole genome shotgun (WGS) entry which is preliminary data.</text>
</comment>